<reference evidence="2 3" key="1">
    <citation type="submission" date="2016-11" db="EMBL/GenBank/DDBJ databases">
        <authorList>
            <person name="Jaros S."/>
            <person name="Januszkiewicz K."/>
            <person name="Wedrychowicz H."/>
        </authorList>
    </citation>
    <scope>NUCLEOTIDE SEQUENCE [LARGE SCALE GENOMIC DNA]</scope>
    <source>
        <strain evidence="2 3">DSM 19022</strain>
    </source>
</reference>
<evidence type="ECO:0000313" key="2">
    <source>
        <dbReference type="EMBL" id="SHI51349.1"/>
    </source>
</evidence>
<keyword evidence="1" id="KW-0472">Membrane</keyword>
<feature type="transmembrane region" description="Helical" evidence="1">
    <location>
        <begin position="6"/>
        <end position="34"/>
    </location>
</feature>
<sequence>MEGKIMFLINLITGLFFIAIGAIVRFGKASWLIAGYNTSSKEEKAKYDEAALCNFVGNLMFVLGGIVLVMGILSLLITSHLGIILGVGWTLYVVVIIVGVIYANTGNRFKKTR</sequence>
<dbReference type="EMBL" id="FQZS01000004">
    <property type="protein sequence ID" value="SHI51349.1"/>
    <property type="molecule type" value="Genomic_DNA"/>
</dbReference>
<accession>A0A1M6BRI9</accession>
<feature type="transmembrane region" description="Helical" evidence="1">
    <location>
        <begin position="83"/>
        <end position="103"/>
    </location>
</feature>
<feature type="transmembrane region" description="Helical" evidence="1">
    <location>
        <begin position="55"/>
        <end position="77"/>
    </location>
</feature>
<name>A0A1M6BRI9_9FIRM</name>
<protein>
    <recommendedName>
        <fullName evidence="4">DUF3784 domain-containing protein</fullName>
    </recommendedName>
</protein>
<evidence type="ECO:0000313" key="3">
    <source>
        <dbReference type="Proteomes" id="UP000184442"/>
    </source>
</evidence>
<dbReference type="STRING" id="1122184.SAMN02745176_00501"/>
<proteinExistence type="predicted"/>
<gene>
    <name evidence="2" type="ORF">SAMN02745176_00501</name>
</gene>
<keyword evidence="1" id="KW-0812">Transmembrane</keyword>
<evidence type="ECO:0000256" key="1">
    <source>
        <dbReference type="SAM" id="Phobius"/>
    </source>
</evidence>
<dbReference type="Pfam" id="PF12650">
    <property type="entry name" value="DUF3784"/>
    <property type="match status" value="1"/>
</dbReference>
<keyword evidence="3" id="KW-1185">Reference proteome</keyword>
<dbReference type="AlphaFoldDB" id="A0A1M6BRI9"/>
<dbReference type="Proteomes" id="UP000184442">
    <property type="component" value="Unassembled WGS sequence"/>
</dbReference>
<dbReference type="InterPro" id="IPR017259">
    <property type="entry name" value="UCP037672"/>
</dbReference>
<keyword evidence="1" id="KW-1133">Transmembrane helix</keyword>
<evidence type="ECO:0008006" key="4">
    <source>
        <dbReference type="Google" id="ProtNLM"/>
    </source>
</evidence>
<organism evidence="2 3">
    <name type="scientific">Lutispora thermophila DSM 19022</name>
    <dbReference type="NCBI Taxonomy" id="1122184"/>
    <lineage>
        <taxon>Bacteria</taxon>
        <taxon>Bacillati</taxon>
        <taxon>Bacillota</taxon>
        <taxon>Clostridia</taxon>
        <taxon>Lutisporales</taxon>
        <taxon>Lutisporaceae</taxon>
        <taxon>Lutispora</taxon>
    </lineage>
</organism>